<evidence type="ECO:0000313" key="3">
    <source>
        <dbReference type="Proteomes" id="UP000248749"/>
    </source>
</evidence>
<proteinExistence type="predicted"/>
<dbReference type="InterPro" id="IPR006311">
    <property type="entry name" value="TAT_signal"/>
</dbReference>
<gene>
    <name evidence="2" type="ORF">C1I99_27755</name>
</gene>
<name>A0A2W2C3I6_9ACTN</name>
<comment type="caution">
    <text evidence="2">The sequence shown here is derived from an EMBL/GenBank/DDBJ whole genome shotgun (WGS) entry which is preliminary data.</text>
</comment>
<dbReference type="PROSITE" id="PS51318">
    <property type="entry name" value="TAT"/>
    <property type="match status" value="1"/>
</dbReference>
<evidence type="ECO:0000313" key="2">
    <source>
        <dbReference type="EMBL" id="PZF87284.1"/>
    </source>
</evidence>
<sequence length="280" mass="28535">MRDHGTEETSSMTTEETGSTTRRRIIKAGVAAGAGVGAAAVVATPASADPGNPVILGTSNSALDTETLLTGGSSANPALALRSPAGKAPLVLTPTSDPSIPNELPTGSLAVTNEGDLVIGGRGNTKAYVNTSRWANSTVAVPPRRILDSRAVPTSTTYDPYIAGLKSSVDSTGKMKAGSTIHLSVSGLPLVQPGQALSVFVNITVAATVSSGFLKAYSSSIARPETSSLNWWGPNQILSNLVEVQLGSYSGRGYSFAIWVQTATALIVDVSGLVLSKPAA</sequence>
<dbReference type="EMBL" id="POUB01000311">
    <property type="protein sequence ID" value="PZF87284.1"/>
    <property type="molecule type" value="Genomic_DNA"/>
</dbReference>
<protein>
    <submittedName>
        <fullName evidence="2">Uncharacterized protein</fullName>
    </submittedName>
</protein>
<evidence type="ECO:0000256" key="1">
    <source>
        <dbReference type="SAM" id="MobiDB-lite"/>
    </source>
</evidence>
<organism evidence="2 3">
    <name type="scientific">Micromonospora deserti</name>
    <dbReference type="NCBI Taxonomy" id="2070366"/>
    <lineage>
        <taxon>Bacteria</taxon>
        <taxon>Bacillati</taxon>
        <taxon>Actinomycetota</taxon>
        <taxon>Actinomycetes</taxon>
        <taxon>Micromonosporales</taxon>
        <taxon>Micromonosporaceae</taxon>
        <taxon>Micromonospora</taxon>
    </lineage>
</organism>
<dbReference type="Proteomes" id="UP000248749">
    <property type="component" value="Unassembled WGS sequence"/>
</dbReference>
<accession>A0A2W2C3I6</accession>
<reference evidence="2 3" key="1">
    <citation type="submission" date="2018-01" db="EMBL/GenBank/DDBJ databases">
        <title>Draft genome sequence of Salinispora sp. 13K206.</title>
        <authorList>
            <person name="Sahin N."/>
            <person name="Saygin H."/>
            <person name="Ay H."/>
        </authorList>
    </citation>
    <scope>NUCLEOTIDE SEQUENCE [LARGE SCALE GENOMIC DNA]</scope>
    <source>
        <strain evidence="2 3">13K206</strain>
    </source>
</reference>
<dbReference type="OrthoDB" id="3405589at2"/>
<feature type="region of interest" description="Disordered" evidence="1">
    <location>
        <begin position="1"/>
        <end position="23"/>
    </location>
</feature>
<keyword evidence="3" id="KW-1185">Reference proteome</keyword>
<dbReference type="AlphaFoldDB" id="A0A2W2C3I6"/>
<dbReference type="RefSeq" id="WP_111137175.1">
    <property type="nucleotide sequence ID" value="NZ_POUB01000311.1"/>
</dbReference>
<feature type="compositionally biased region" description="Low complexity" evidence="1">
    <location>
        <begin position="8"/>
        <end position="20"/>
    </location>
</feature>